<dbReference type="GO" id="GO:0003677">
    <property type="term" value="F:DNA binding"/>
    <property type="evidence" value="ECO:0007669"/>
    <property type="project" value="InterPro"/>
</dbReference>
<sequence>MAAPEFPAAVRPIPPDARRRAPVALDLDERQRKLIALLYAGHTDSSAAHRLGISPRTVTNILRALMDRLGVDNRFQLGMVLGSRLRVPERGGAPARPAPARPANGQLPAPRRPQGGPGRTAPASGRT</sequence>
<evidence type="ECO:0000313" key="3">
    <source>
        <dbReference type="EMBL" id="QNP72964.1"/>
    </source>
</evidence>
<feature type="domain" description="HTH luxR-type" evidence="2">
    <location>
        <begin position="20"/>
        <end position="85"/>
    </location>
</feature>
<reference evidence="3 4" key="1">
    <citation type="submission" date="2020-08" db="EMBL/GenBank/DDBJ databases">
        <title>A novel species.</title>
        <authorList>
            <person name="Gao J."/>
        </authorList>
    </citation>
    <scope>NUCLEOTIDE SEQUENCE [LARGE SCALE GENOMIC DNA]</scope>
    <source>
        <strain evidence="3 4">CRXT-G-22</strain>
    </source>
</reference>
<dbReference type="PROSITE" id="PS50043">
    <property type="entry name" value="HTH_LUXR_2"/>
    <property type="match status" value="1"/>
</dbReference>
<evidence type="ECO:0000256" key="1">
    <source>
        <dbReference type="SAM" id="MobiDB-lite"/>
    </source>
</evidence>
<dbReference type="InterPro" id="IPR016032">
    <property type="entry name" value="Sig_transdc_resp-reg_C-effctor"/>
</dbReference>
<dbReference type="SMART" id="SM00421">
    <property type="entry name" value="HTH_LUXR"/>
    <property type="match status" value="1"/>
</dbReference>
<evidence type="ECO:0000259" key="2">
    <source>
        <dbReference type="PROSITE" id="PS50043"/>
    </source>
</evidence>
<dbReference type="Pfam" id="PF13384">
    <property type="entry name" value="HTH_23"/>
    <property type="match status" value="1"/>
</dbReference>
<dbReference type="EMBL" id="CP060828">
    <property type="protein sequence ID" value="QNP72964.1"/>
    <property type="molecule type" value="Genomic_DNA"/>
</dbReference>
<keyword evidence="4" id="KW-1185">Reference proteome</keyword>
<dbReference type="GO" id="GO:0006355">
    <property type="term" value="P:regulation of DNA-templated transcription"/>
    <property type="evidence" value="ECO:0007669"/>
    <property type="project" value="InterPro"/>
</dbReference>
<dbReference type="InterPro" id="IPR000792">
    <property type="entry name" value="Tscrpt_reg_LuxR_C"/>
</dbReference>
<dbReference type="SUPFAM" id="SSF46894">
    <property type="entry name" value="C-terminal effector domain of the bipartite response regulators"/>
    <property type="match status" value="1"/>
</dbReference>
<dbReference type="KEGG" id="sroi:IAG44_28385"/>
<dbReference type="CDD" id="cd06170">
    <property type="entry name" value="LuxR_C_like"/>
    <property type="match status" value="1"/>
</dbReference>
<proteinExistence type="predicted"/>
<dbReference type="AlphaFoldDB" id="A0A7H0IJJ8"/>
<accession>A0A7H0IJJ8</accession>
<dbReference type="InterPro" id="IPR036388">
    <property type="entry name" value="WH-like_DNA-bd_sf"/>
</dbReference>
<feature type="compositionally biased region" description="Low complexity" evidence="1">
    <location>
        <begin position="101"/>
        <end position="127"/>
    </location>
</feature>
<dbReference type="RefSeq" id="WP_187749909.1">
    <property type="nucleotide sequence ID" value="NZ_CP060828.1"/>
</dbReference>
<evidence type="ECO:0000313" key="4">
    <source>
        <dbReference type="Proteomes" id="UP000516052"/>
    </source>
</evidence>
<feature type="region of interest" description="Disordered" evidence="1">
    <location>
        <begin position="84"/>
        <end position="127"/>
    </location>
</feature>
<dbReference type="Gene3D" id="1.10.10.10">
    <property type="entry name" value="Winged helix-like DNA-binding domain superfamily/Winged helix DNA-binding domain"/>
    <property type="match status" value="1"/>
</dbReference>
<protein>
    <submittedName>
        <fullName evidence="3">Helix-turn-helix transcriptional regulator</fullName>
    </submittedName>
</protein>
<gene>
    <name evidence="3" type="ORF">IAG44_28385</name>
</gene>
<name>A0A7H0IJJ8_9ACTN</name>
<dbReference type="Proteomes" id="UP000516052">
    <property type="component" value="Chromosome"/>
</dbReference>
<organism evidence="3 4">
    <name type="scientific">Streptomyces roseirectus</name>
    <dbReference type="NCBI Taxonomy" id="2768066"/>
    <lineage>
        <taxon>Bacteria</taxon>
        <taxon>Bacillati</taxon>
        <taxon>Actinomycetota</taxon>
        <taxon>Actinomycetes</taxon>
        <taxon>Kitasatosporales</taxon>
        <taxon>Streptomycetaceae</taxon>
        <taxon>Streptomyces</taxon>
    </lineage>
</organism>